<evidence type="ECO:0000313" key="2">
    <source>
        <dbReference type="Proteomes" id="UP001230156"/>
    </source>
</evidence>
<dbReference type="RefSeq" id="WP_379955181.1">
    <property type="nucleotide sequence ID" value="NZ_JAUYVI010000003.1"/>
</dbReference>
<reference evidence="2" key="1">
    <citation type="submission" date="2023-08" db="EMBL/GenBank/DDBJ databases">
        <title>Rhodospirillaceae gen. nov., a novel taxon isolated from the Yangtze River Yuezi River estuary sludge.</title>
        <authorList>
            <person name="Ruan L."/>
        </authorList>
    </citation>
    <scope>NUCLEOTIDE SEQUENCE [LARGE SCALE GENOMIC DNA]</scope>
    <source>
        <strain evidence="2">R-7</strain>
    </source>
</reference>
<comment type="caution">
    <text evidence="1">The sequence shown here is derived from an EMBL/GenBank/DDBJ whole genome shotgun (WGS) entry which is preliminary data.</text>
</comment>
<dbReference type="EMBL" id="JAUYVI010000003">
    <property type="protein sequence ID" value="MDQ7247746.1"/>
    <property type="molecule type" value="Genomic_DNA"/>
</dbReference>
<dbReference type="Proteomes" id="UP001230156">
    <property type="component" value="Unassembled WGS sequence"/>
</dbReference>
<proteinExistence type="predicted"/>
<name>A0ABU0YJ66_9PROT</name>
<evidence type="ECO:0000313" key="1">
    <source>
        <dbReference type="EMBL" id="MDQ7247746.1"/>
    </source>
</evidence>
<accession>A0ABU0YJ66</accession>
<protein>
    <submittedName>
        <fullName evidence="1">DUF2280 domain-containing protein</fullName>
    </submittedName>
</protein>
<keyword evidence="2" id="KW-1185">Reference proteome</keyword>
<organism evidence="1 2">
    <name type="scientific">Dongia sedimenti</name>
    <dbReference type="NCBI Taxonomy" id="3064282"/>
    <lineage>
        <taxon>Bacteria</taxon>
        <taxon>Pseudomonadati</taxon>
        <taxon>Pseudomonadota</taxon>
        <taxon>Alphaproteobacteria</taxon>
        <taxon>Rhodospirillales</taxon>
        <taxon>Dongiaceae</taxon>
        <taxon>Dongia</taxon>
    </lineage>
</organism>
<dbReference type="Pfam" id="PF10045">
    <property type="entry name" value="DUF2280"/>
    <property type="match status" value="1"/>
</dbReference>
<dbReference type="InterPro" id="IPR018738">
    <property type="entry name" value="DUF2280"/>
</dbReference>
<sequence>MRHPPQCEHGKDETGMFKAPNDRNVEEQSRTILTDEIKQFIVRGLARYETPSQVAETVQATFGVTVSRQQVYRYDPACSQPPAQRWRDLHAVARGKFLAEIAEIGVAHRAVRLRRLDDYVNRADENDDVRLVVKLLEQAAKECGGVYENRKNPLSRAVLPQDG</sequence>
<gene>
    <name evidence="1" type="ORF">Q8A70_08710</name>
</gene>